<dbReference type="InterPro" id="IPR000073">
    <property type="entry name" value="AB_hydrolase_1"/>
</dbReference>
<sequence length="277" mass="29747">MPIDTPSTVQVPVGSWTFDVSVGGPEHGVPVLLLHGFPQTEECFDQVRERLHEAGLRTVAPRQRGYSAGARPEGVDNYTMKQLAEDAAGVLDALEIPYAHLVGHGLGATVAWHFAAAYPLRAMSLTAVSFGHPSAFGEAMASDPDQRQRSRYLELFLTEGEAEKQLLDNNARTLLATAPGGGIDAVANNATLTAGLNWYRANMVPGGEGLDCPVIEVPTTLVWGTRDAIAGQAQARGTARYLRADYRLSEVPDGDHWLPLRAPSALASEIALRTLRN</sequence>
<feature type="domain" description="AB hydrolase-1" evidence="1">
    <location>
        <begin position="31"/>
        <end position="267"/>
    </location>
</feature>
<organism evidence="2 3">
    <name type="scientific">Tsukamurella strandjordii</name>
    <dbReference type="NCBI Taxonomy" id="147577"/>
    <lineage>
        <taxon>Bacteria</taxon>
        <taxon>Bacillati</taxon>
        <taxon>Actinomycetota</taxon>
        <taxon>Actinomycetes</taxon>
        <taxon>Mycobacteriales</taxon>
        <taxon>Tsukamurellaceae</taxon>
        <taxon>Tsukamurella</taxon>
    </lineage>
</organism>
<gene>
    <name evidence="2" type="ORF">Q7X28_07825</name>
</gene>
<dbReference type="EMBL" id="JAUTIX010000002">
    <property type="protein sequence ID" value="MDP0397833.1"/>
    <property type="molecule type" value="Genomic_DNA"/>
</dbReference>
<name>A0AA90N9Z3_9ACTN</name>
<accession>A0AA90N9Z3</accession>
<dbReference type="Gene3D" id="3.40.50.1820">
    <property type="entry name" value="alpha/beta hydrolase"/>
    <property type="match status" value="1"/>
</dbReference>
<reference evidence="2" key="1">
    <citation type="submission" date="2023-08" db="EMBL/GenBank/DDBJ databases">
        <title>The draft genome of Tsukamurella strandjordii strain 050030.</title>
        <authorList>
            <person name="Zhao F."/>
            <person name="Feng Y."/>
            <person name="Zong Z."/>
        </authorList>
    </citation>
    <scope>NUCLEOTIDE SEQUENCE</scope>
    <source>
        <strain evidence="2">050030</strain>
    </source>
</reference>
<comment type="caution">
    <text evidence="2">The sequence shown here is derived from an EMBL/GenBank/DDBJ whole genome shotgun (WGS) entry which is preliminary data.</text>
</comment>
<proteinExistence type="predicted"/>
<dbReference type="Pfam" id="PF12697">
    <property type="entry name" value="Abhydrolase_6"/>
    <property type="match status" value="1"/>
</dbReference>
<evidence type="ECO:0000313" key="2">
    <source>
        <dbReference type="EMBL" id="MDP0397833.1"/>
    </source>
</evidence>
<dbReference type="SUPFAM" id="SSF53474">
    <property type="entry name" value="alpha/beta-Hydrolases"/>
    <property type="match status" value="1"/>
</dbReference>
<dbReference type="AlphaFoldDB" id="A0AA90N9Z3"/>
<evidence type="ECO:0000259" key="1">
    <source>
        <dbReference type="Pfam" id="PF12697"/>
    </source>
</evidence>
<evidence type="ECO:0000313" key="3">
    <source>
        <dbReference type="Proteomes" id="UP001178281"/>
    </source>
</evidence>
<protein>
    <submittedName>
        <fullName evidence="2">Alpha/beta hydrolase</fullName>
    </submittedName>
</protein>
<keyword evidence="3" id="KW-1185">Reference proteome</keyword>
<dbReference type="GO" id="GO:0016787">
    <property type="term" value="F:hydrolase activity"/>
    <property type="evidence" value="ECO:0007669"/>
    <property type="project" value="UniProtKB-KW"/>
</dbReference>
<dbReference type="InterPro" id="IPR029058">
    <property type="entry name" value="AB_hydrolase_fold"/>
</dbReference>
<dbReference type="PANTHER" id="PTHR43329">
    <property type="entry name" value="EPOXIDE HYDROLASE"/>
    <property type="match status" value="1"/>
</dbReference>
<keyword evidence="2" id="KW-0378">Hydrolase</keyword>
<dbReference type="Proteomes" id="UP001178281">
    <property type="component" value="Unassembled WGS sequence"/>
</dbReference>
<dbReference type="RefSeq" id="WP_220659255.1">
    <property type="nucleotide sequence ID" value="NZ_BAAAII010000006.1"/>
</dbReference>